<organism evidence="1 2">
    <name type="scientific">Tetrahymena thermophila (strain SB210)</name>
    <dbReference type="NCBI Taxonomy" id="312017"/>
    <lineage>
        <taxon>Eukaryota</taxon>
        <taxon>Sar</taxon>
        <taxon>Alveolata</taxon>
        <taxon>Ciliophora</taxon>
        <taxon>Intramacronucleata</taxon>
        <taxon>Oligohymenophorea</taxon>
        <taxon>Hymenostomatida</taxon>
        <taxon>Tetrahymenina</taxon>
        <taxon>Tetrahymenidae</taxon>
        <taxon>Tetrahymena</taxon>
    </lineage>
</organism>
<dbReference type="EMBL" id="GG662557">
    <property type="protein sequence ID" value="EWS72833.1"/>
    <property type="molecule type" value="Genomic_DNA"/>
</dbReference>
<evidence type="ECO:0000313" key="1">
    <source>
        <dbReference type="EMBL" id="EWS72833.1"/>
    </source>
</evidence>
<dbReference type="InParanoid" id="W7X8X3"/>
<dbReference type="KEGG" id="tet:TTHERM_000857958"/>
<gene>
    <name evidence="1" type="ORF">TTHERM_000857958</name>
</gene>
<accession>W7X8X3</accession>
<reference evidence="2" key="1">
    <citation type="journal article" date="2006" name="PLoS Biol.">
        <title>Macronuclear genome sequence of the ciliate Tetrahymena thermophila, a model eukaryote.</title>
        <authorList>
            <person name="Eisen J.A."/>
            <person name="Coyne R.S."/>
            <person name="Wu M."/>
            <person name="Wu D."/>
            <person name="Thiagarajan M."/>
            <person name="Wortman J.R."/>
            <person name="Badger J.H."/>
            <person name="Ren Q."/>
            <person name="Amedeo P."/>
            <person name="Jones K.M."/>
            <person name="Tallon L.J."/>
            <person name="Delcher A.L."/>
            <person name="Salzberg S.L."/>
            <person name="Silva J.C."/>
            <person name="Haas B.J."/>
            <person name="Majoros W.H."/>
            <person name="Farzad M."/>
            <person name="Carlton J.M."/>
            <person name="Smith R.K. Jr."/>
            <person name="Garg J."/>
            <person name="Pearlman R.E."/>
            <person name="Karrer K.M."/>
            <person name="Sun L."/>
            <person name="Manning G."/>
            <person name="Elde N.C."/>
            <person name="Turkewitz A.P."/>
            <person name="Asai D.J."/>
            <person name="Wilkes D.E."/>
            <person name="Wang Y."/>
            <person name="Cai H."/>
            <person name="Collins K."/>
            <person name="Stewart B.A."/>
            <person name="Lee S.R."/>
            <person name="Wilamowska K."/>
            <person name="Weinberg Z."/>
            <person name="Ruzzo W.L."/>
            <person name="Wloga D."/>
            <person name="Gaertig J."/>
            <person name="Frankel J."/>
            <person name="Tsao C.-C."/>
            <person name="Gorovsky M.A."/>
            <person name="Keeling P.J."/>
            <person name="Waller R.F."/>
            <person name="Patron N.J."/>
            <person name="Cherry J.M."/>
            <person name="Stover N.A."/>
            <person name="Krieger C.J."/>
            <person name="del Toro C."/>
            <person name="Ryder H.F."/>
            <person name="Williamson S.C."/>
            <person name="Barbeau R.A."/>
            <person name="Hamilton E.P."/>
            <person name="Orias E."/>
        </authorList>
    </citation>
    <scope>NUCLEOTIDE SEQUENCE [LARGE SCALE GENOMIC DNA]</scope>
    <source>
        <strain evidence="2">SB210</strain>
    </source>
</reference>
<dbReference type="AlphaFoldDB" id="W7X8X3"/>
<keyword evidence="2" id="KW-1185">Reference proteome</keyword>
<name>W7X8X3_TETTS</name>
<dbReference type="Proteomes" id="UP000009168">
    <property type="component" value="Unassembled WGS sequence"/>
</dbReference>
<sequence>MIFQSINLGRILDKKLQKKLIKKFCKSEEKRGQNQNFKNQHYINTFQKDRGFIIEYLFEEKDRFLQSNLAMNDKKGVQIRLKHDIYELWNFKCFNPLFLFEQQQIVAQQTSQNKIGYIKNLNLLFFLNLLFLGSHFDRRFIPINSLVPVLNQQKINSNIKMKKDVIENYQQINNHQLQLKKIKNIQNDQKNRLLSDSDLIRNKNLYQYQLSNQNLCYFKYELGYLARKQTQYHFISEIISIAFIGFD</sequence>
<dbReference type="RefSeq" id="XP_012654624.1">
    <property type="nucleotide sequence ID" value="XM_012799170.1"/>
</dbReference>
<protein>
    <submittedName>
        <fullName evidence="1">Uncharacterized protein</fullName>
    </submittedName>
</protein>
<dbReference type="GeneID" id="24440940"/>
<evidence type="ECO:0000313" key="2">
    <source>
        <dbReference type="Proteomes" id="UP000009168"/>
    </source>
</evidence>
<proteinExistence type="predicted"/>